<protein>
    <submittedName>
        <fullName evidence="1">Uncharacterized protein</fullName>
    </submittedName>
</protein>
<comment type="caution">
    <text evidence="1">The sequence shown here is derived from an EMBL/GenBank/DDBJ whole genome shotgun (WGS) entry which is preliminary data.</text>
</comment>
<dbReference type="EMBL" id="PSQE01000008">
    <property type="protein sequence ID" value="RHN39762.1"/>
    <property type="molecule type" value="Genomic_DNA"/>
</dbReference>
<name>A0A396GEH5_MEDTR</name>
<evidence type="ECO:0000313" key="1">
    <source>
        <dbReference type="EMBL" id="RHN39762.1"/>
    </source>
</evidence>
<organism evidence="1">
    <name type="scientific">Medicago truncatula</name>
    <name type="common">Barrel medic</name>
    <name type="synonym">Medicago tribuloides</name>
    <dbReference type="NCBI Taxonomy" id="3880"/>
    <lineage>
        <taxon>Eukaryota</taxon>
        <taxon>Viridiplantae</taxon>
        <taxon>Streptophyta</taxon>
        <taxon>Embryophyta</taxon>
        <taxon>Tracheophyta</taxon>
        <taxon>Spermatophyta</taxon>
        <taxon>Magnoliopsida</taxon>
        <taxon>eudicotyledons</taxon>
        <taxon>Gunneridae</taxon>
        <taxon>Pentapetalae</taxon>
        <taxon>rosids</taxon>
        <taxon>fabids</taxon>
        <taxon>Fabales</taxon>
        <taxon>Fabaceae</taxon>
        <taxon>Papilionoideae</taxon>
        <taxon>50 kb inversion clade</taxon>
        <taxon>NPAAA clade</taxon>
        <taxon>Hologalegina</taxon>
        <taxon>IRL clade</taxon>
        <taxon>Trifolieae</taxon>
        <taxon>Medicago</taxon>
    </lineage>
</organism>
<sequence>MHFLPKSSSVFPSEHSQHPVLDSQILLSPFPSQTFQLFPSSSHLLQPYKVNQ</sequence>
<proteinExistence type="predicted"/>
<accession>A0A396GEH5</accession>
<dbReference type="Gramene" id="rna45824">
    <property type="protein sequence ID" value="RHN39762.1"/>
    <property type="gene ID" value="gene45824"/>
</dbReference>
<dbReference type="AlphaFoldDB" id="A0A396GEH5"/>
<reference evidence="1" key="1">
    <citation type="journal article" date="2018" name="Nat. Plants">
        <title>Whole-genome landscape of Medicago truncatula symbiotic genes.</title>
        <authorList>
            <person name="Pecrix Y."/>
            <person name="Gamas P."/>
            <person name="Carrere S."/>
        </authorList>
    </citation>
    <scope>NUCLEOTIDE SEQUENCE</scope>
    <source>
        <tissue evidence="1">Leaves</tissue>
    </source>
</reference>
<dbReference type="Proteomes" id="UP000265566">
    <property type="component" value="Chromosome 8"/>
</dbReference>
<gene>
    <name evidence="1" type="ORF">MtrunA17_Chr8g0347401</name>
</gene>